<evidence type="ECO:0000256" key="4">
    <source>
        <dbReference type="PROSITE-ProRule" id="PRU10055"/>
    </source>
</evidence>
<keyword evidence="2 6" id="KW-0378">Hydrolase</keyword>
<dbReference type="PROSITE" id="PS00572">
    <property type="entry name" value="GLYCOSYL_HYDROL_F1_1"/>
    <property type="match status" value="1"/>
</dbReference>
<gene>
    <name evidence="7" type="primary">ascB</name>
    <name evidence="7" type="ORF">GM661_13985</name>
</gene>
<accession>A0A8A7KHH5</accession>
<feature type="active site" description="Nucleophile" evidence="4">
    <location>
        <position position="375"/>
    </location>
</feature>
<dbReference type="GO" id="GO:0008706">
    <property type="term" value="F:6-phospho-beta-glucosidase activity"/>
    <property type="evidence" value="ECO:0007669"/>
    <property type="project" value="UniProtKB-EC"/>
</dbReference>
<organism evidence="7 8">
    <name type="scientific">Iocasia fonsfrigidae</name>
    <dbReference type="NCBI Taxonomy" id="2682810"/>
    <lineage>
        <taxon>Bacteria</taxon>
        <taxon>Bacillati</taxon>
        <taxon>Bacillota</taxon>
        <taxon>Clostridia</taxon>
        <taxon>Halanaerobiales</taxon>
        <taxon>Halanaerobiaceae</taxon>
        <taxon>Iocasia</taxon>
    </lineage>
</organism>
<dbReference type="EMBL" id="CP046640">
    <property type="protein sequence ID" value="QTL98989.1"/>
    <property type="molecule type" value="Genomic_DNA"/>
</dbReference>
<dbReference type="AlphaFoldDB" id="A0A8A7KHH5"/>
<comment type="similarity">
    <text evidence="1 5">Belongs to the glycosyl hydrolase 1 family.</text>
</comment>
<dbReference type="FunFam" id="3.20.20.80:FF:000004">
    <property type="entry name" value="Beta-glucosidase 6-phospho-beta-glucosidase"/>
    <property type="match status" value="1"/>
</dbReference>
<dbReference type="NCBIfam" id="NF007158">
    <property type="entry name" value="PRK09593.1"/>
    <property type="match status" value="1"/>
</dbReference>
<evidence type="ECO:0000256" key="1">
    <source>
        <dbReference type="ARBA" id="ARBA00010838"/>
    </source>
</evidence>
<dbReference type="Pfam" id="PF00232">
    <property type="entry name" value="Glyco_hydro_1"/>
    <property type="match status" value="1"/>
</dbReference>
<dbReference type="KEGG" id="ifn:GM661_13985"/>
<dbReference type="InterPro" id="IPR017853">
    <property type="entry name" value="GH"/>
</dbReference>
<dbReference type="GO" id="GO:0016052">
    <property type="term" value="P:carbohydrate catabolic process"/>
    <property type="evidence" value="ECO:0007669"/>
    <property type="project" value="TreeGrafter"/>
</dbReference>
<dbReference type="PROSITE" id="PS00653">
    <property type="entry name" value="GLYCOSYL_HYDROL_F1_2"/>
    <property type="match status" value="1"/>
</dbReference>
<dbReference type="NCBIfam" id="NF007356">
    <property type="entry name" value="PRK09852.1"/>
    <property type="match status" value="1"/>
</dbReference>
<dbReference type="InterPro" id="IPR018120">
    <property type="entry name" value="Glyco_hydro_1_AS"/>
</dbReference>
<dbReference type="PRINTS" id="PR00131">
    <property type="entry name" value="GLHYDRLASE1"/>
</dbReference>
<evidence type="ECO:0000256" key="6">
    <source>
        <dbReference type="RuleBase" id="RU004468"/>
    </source>
</evidence>
<evidence type="ECO:0000256" key="5">
    <source>
        <dbReference type="RuleBase" id="RU003690"/>
    </source>
</evidence>
<dbReference type="InterPro" id="IPR033132">
    <property type="entry name" value="GH_1_N_CS"/>
</dbReference>
<reference evidence="7" key="1">
    <citation type="submission" date="2019-12" db="EMBL/GenBank/DDBJ databases">
        <authorList>
            <person name="zhang j."/>
            <person name="sun C.M."/>
        </authorList>
    </citation>
    <scope>NUCLEOTIDE SEQUENCE</scope>
    <source>
        <strain evidence="7">NS-1</strain>
    </source>
</reference>
<protein>
    <submittedName>
        <fullName evidence="7">6-phospho-beta-glucosidase</fullName>
        <ecNumber evidence="7">3.2.1.86</ecNumber>
    </submittedName>
</protein>
<keyword evidence="8" id="KW-1185">Reference proteome</keyword>
<dbReference type="PANTHER" id="PTHR10353">
    <property type="entry name" value="GLYCOSYL HYDROLASE"/>
    <property type="match status" value="1"/>
</dbReference>
<keyword evidence="3 6" id="KW-0326">Glycosidase</keyword>
<evidence type="ECO:0000256" key="2">
    <source>
        <dbReference type="ARBA" id="ARBA00022801"/>
    </source>
</evidence>
<evidence type="ECO:0000313" key="8">
    <source>
        <dbReference type="Proteomes" id="UP000665020"/>
    </source>
</evidence>
<dbReference type="Proteomes" id="UP000665020">
    <property type="component" value="Chromosome"/>
</dbReference>
<dbReference type="Gene3D" id="3.20.20.80">
    <property type="entry name" value="Glycosidases"/>
    <property type="match status" value="1"/>
</dbReference>
<evidence type="ECO:0000256" key="3">
    <source>
        <dbReference type="ARBA" id="ARBA00023295"/>
    </source>
</evidence>
<evidence type="ECO:0000313" key="7">
    <source>
        <dbReference type="EMBL" id="QTL98989.1"/>
    </source>
</evidence>
<dbReference type="GO" id="GO:0005829">
    <property type="term" value="C:cytosol"/>
    <property type="evidence" value="ECO:0007669"/>
    <property type="project" value="TreeGrafter"/>
</dbReference>
<dbReference type="InterPro" id="IPR001360">
    <property type="entry name" value="Glyco_hydro_1"/>
</dbReference>
<dbReference type="PANTHER" id="PTHR10353:SF296">
    <property type="entry name" value="6-PHOSPHO-BETA-GLUCOSIDASE"/>
    <property type="match status" value="1"/>
</dbReference>
<name>A0A8A7KHH5_9FIRM</name>
<sequence>MMNRLDKDFLWGGAMAANQCEGAHLEDGKGLSCMDILPSVQYGRKEAMYNPQLALTKKYGYYPSHEGIDFYHNYKEDIKLLAEMGIKAFRTSISWPRIFPNGDDKEPNELGLKFYDRLFEECRKYNIEPVVTLSHFDTPLNLSKKYGGWYNRKLVDFYLKYCKVVFKRYAEVVKYWISFNEINMITHIPFFGGGIILKDDDDVMQVSYQAAHHQLVASALATKLLRDISKNGKMGCMLAAGSYYPYSCNPKDVWAAVEKNQDMYFFIDVQARGGYPSYTKRLLKKKGVCIKIAAEDEVIFKKHKVDYIALSYYSSRLISVNKKVLKNIADGNAVTTLRNPYLEATPWGRQIDPIGLRITMNELYDRYQKPLFIVENGLGVSDKVDENGEIHDDYRISYVKEHIKAMKGAIADGIECLGYLVWGCIDLVSAGTGEMEKRYGFIYVDRDNEGNGTLKRIKKKSFWWYKKVIESNGEEL</sequence>
<dbReference type="EC" id="3.2.1.86" evidence="7"/>
<dbReference type="SUPFAM" id="SSF51445">
    <property type="entry name" value="(Trans)glycosidases"/>
    <property type="match status" value="1"/>
</dbReference>
<proteinExistence type="inferred from homology"/>